<feature type="domain" description="Fatty acid hydroxylase" evidence="6">
    <location>
        <begin position="131"/>
        <end position="277"/>
    </location>
</feature>
<dbReference type="GO" id="GO:0008610">
    <property type="term" value="P:lipid biosynthetic process"/>
    <property type="evidence" value="ECO:0007669"/>
    <property type="project" value="InterPro"/>
</dbReference>
<dbReference type="RefSeq" id="WP_135615424.1">
    <property type="nucleotide sequence ID" value="NZ_RQFY01000004.1"/>
</dbReference>
<evidence type="ECO:0000259" key="6">
    <source>
        <dbReference type="Pfam" id="PF04116"/>
    </source>
</evidence>
<dbReference type="AlphaFoldDB" id="A0A4V3JNJ8"/>
<dbReference type="GO" id="GO:0016491">
    <property type="term" value="F:oxidoreductase activity"/>
    <property type="evidence" value="ECO:0007669"/>
    <property type="project" value="InterPro"/>
</dbReference>
<sequence length="332" mass="38491">MQAYFTEIFRSLLSPIRIIFLPSVKIYWFYILSSILITLLLIVWRGWKEKGFSSKNYFRENVSKKIWLHESALLDYKYYLINTFLFALFFSYFVISGASVSSLLSGSLVKIFGQTNYSFSSQTFFIFVYSVLFWLANDFGRFFAHWLLHKTFLWEFHKLHHSAKVLNPLTVYRVHPVEAILVNSLGAICSGIITGIAVFLFPNGINMLSFLGVNAGIFVFNLYANLRHSHIGLRFPRWLSKILLSPAQHQIHHSTDIDLQNKNIGVSFAFWDILFGSLYIPEEGEAERTVFGLEEEENSNFRNILKIYFLPFGKILGQLKNTILLLKKESKS</sequence>
<accession>A0A4V3JNJ8</accession>
<feature type="transmembrane region" description="Helical" evidence="5">
    <location>
        <begin position="180"/>
        <end position="201"/>
    </location>
</feature>
<feature type="transmembrane region" description="Helical" evidence="5">
    <location>
        <begin position="27"/>
        <end position="47"/>
    </location>
</feature>
<dbReference type="GO" id="GO:0005506">
    <property type="term" value="F:iron ion binding"/>
    <property type="evidence" value="ECO:0007669"/>
    <property type="project" value="InterPro"/>
</dbReference>
<comment type="subcellular location">
    <subcellularLocation>
        <location evidence="1">Membrane</location>
    </subcellularLocation>
</comment>
<evidence type="ECO:0000256" key="4">
    <source>
        <dbReference type="ARBA" id="ARBA00023136"/>
    </source>
</evidence>
<dbReference type="InterPro" id="IPR006694">
    <property type="entry name" value="Fatty_acid_hydroxylase"/>
</dbReference>
<dbReference type="Pfam" id="PF04116">
    <property type="entry name" value="FA_hydroxylase"/>
    <property type="match status" value="1"/>
</dbReference>
<name>A0A4V3JNJ8_9LEPT</name>
<evidence type="ECO:0000256" key="1">
    <source>
        <dbReference type="ARBA" id="ARBA00004370"/>
    </source>
</evidence>
<evidence type="ECO:0000256" key="2">
    <source>
        <dbReference type="ARBA" id="ARBA00022692"/>
    </source>
</evidence>
<keyword evidence="3 5" id="KW-1133">Transmembrane helix</keyword>
<feature type="transmembrane region" description="Helical" evidence="5">
    <location>
        <begin position="207"/>
        <end position="226"/>
    </location>
</feature>
<keyword evidence="8" id="KW-1185">Reference proteome</keyword>
<keyword evidence="2 5" id="KW-0812">Transmembrane</keyword>
<dbReference type="OrthoDB" id="9770329at2"/>
<dbReference type="GO" id="GO:0016020">
    <property type="term" value="C:membrane"/>
    <property type="evidence" value="ECO:0007669"/>
    <property type="project" value="UniProtKB-SubCell"/>
</dbReference>
<feature type="transmembrane region" description="Helical" evidence="5">
    <location>
        <begin position="124"/>
        <end position="148"/>
    </location>
</feature>
<evidence type="ECO:0000256" key="5">
    <source>
        <dbReference type="SAM" id="Phobius"/>
    </source>
</evidence>
<feature type="transmembrane region" description="Helical" evidence="5">
    <location>
        <begin position="79"/>
        <end position="104"/>
    </location>
</feature>
<evidence type="ECO:0000256" key="3">
    <source>
        <dbReference type="ARBA" id="ARBA00022989"/>
    </source>
</evidence>
<reference evidence="7" key="1">
    <citation type="journal article" date="2019" name="PLoS Negl. Trop. Dis.">
        <title>Revisiting the worldwide diversity of Leptospira species in the environment.</title>
        <authorList>
            <person name="Vincent A.T."/>
            <person name="Schiettekatte O."/>
            <person name="Bourhy P."/>
            <person name="Veyrier F.J."/>
            <person name="Picardeau M."/>
        </authorList>
    </citation>
    <scope>NUCLEOTIDE SEQUENCE [LARGE SCALE GENOMIC DNA]</scope>
    <source>
        <strain evidence="7">201800265</strain>
    </source>
</reference>
<proteinExistence type="predicted"/>
<dbReference type="EMBL" id="RQFY01000004">
    <property type="protein sequence ID" value="TGL35239.1"/>
    <property type="molecule type" value="Genomic_DNA"/>
</dbReference>
<evidence type="ECO:0000313" key="7">
    <source>
        <dbReference type="EMBL" id="TGL35239.1"/>
    </source>
</evidence>
<dbReference type="Proteomes" id="UP000297871">
    <property type="component" value="Unassembled WGS sequence"/>
</dbReference>
<comment type="caution">
    <text evidence="7">The sequence shown here is derived from an EMBL/GenBank/DDBJ whole genome shotgun (WGS) entry which is preliminary data.</text>
</comment>
<gene>
    <name evidence="7" type="ORF">EHQ52_12235</name>
</gene>
<dbReference type="InterPro" id="IPR050307">
    <property type="entry name" value="Sterol_Desaturase_Related"/>
</dbReference>
<keyword evidence="4 5" id="KW-0472">Membrane</keyword>
<evidence type="ECO:0000313" key="8">
    <source>
        <dbReference type="Proteomes" id="UP000297871"/>
    </source>
</evidence>
<protein>
    <submittedName>
        <fullName evidence="7">Sterol desaturase family protein</fullName>
    </submittedName>
</protein>
<organism evidence="7 8">
    <name type="scientific">Leptospira koniambonensis</name>
    <dbReference type="NCBI Taxonomy" id="2484950"/>
    <lineage>
        <taxon>Bacteria</taxon>
        <taxon>Pseudomonadati</taxon>
        <taxon>Spirochaetota</taxon>
        <taxon>Spirochaetia</taxon>
        <taxon>Leptospirales</taxon>
        <taxon>Leptospiraceae</taxon>
        <taxon>Leptospira</taxon>
    </lineage>
</organism>
<dbReference type="PANTHER" id="PTHR11863">
    <property type="entry name" value="STEROL DESATURASE"/>
    <property type="match status" value="1"/>
</dbReference>